<evidence type="ECO:0000313" key="1">
    <source>
        <dbReference type="EMBL" id="GAA5512211.1"/>
    </source>
</evidence>
<organism evidence="1 2">
    <name type="scientific">Deinococcus carri</name>
    <dbReference type="NCBI Taxonomy" id="1211323"/>
    <lineage>
        <taxon>Bacteria</taxon>
        <taxon>Thermotogati</taxon>
        <taxon>Deinococcota</taxon>
        <taxon>Deinococci</taxon>
        <taxon>Deinococcales</taxon>
        <taxon>Deinococcaceae</taxon>
        <taxon>Deinococcus</taxon>
    </lineage>
</organism>
<accession>A0ABP9W5D7</accession>
<dbReference type="Proteomes" id="UP001401887">
    <property type="component" value="Unassembled WGS sequence"/>
</dbReference>
<gene>
    <name evidence="1" type="ORF">Dcar01_00925</name>
</gene>
<dbReference type="EMBL" id="BAABRP010000001">
    <property type="protein sequence ID" value="GAA5512211.1"/>
    <property type="molecule type" value="Genomic_DNA"/>
</dbReference>
<name>A0ABP9W5D7_9DEIO</name>
<keyword evidence="2" id="KW-1185">Reference proteome</keyword>
<evidence type="ECO:0000313" key="2">
    <source>
        <dbReference type="Proteomes" id="UP001401887"/>
    </source>
</evidence>
<reference evidence="1 2" key="1">
    <citation type="submission" date="2024-02" db="EMBL/GenBank/DDBJ databases">
        <title>Deinococcus carri NBRC 110142.</title>
        <authorList>
            <person name="Ichikawa N."/>
            <person name="Katano-Makiyama Y."/>
            <person name="Hidaka K."/>
        </authorList>
    </citation>
    <scope>NUCLEOTIDE SEQUENCE [LARGE SCALE GENOMIC DNA]</scope>
    <source>
        <strain evidence="1 2">NBRC 110142</strain>
    </source>
</reference>
<proteinExistence type="predicted"/>
<comment type="caution">
    <text evidence="1">The sequence shown here is derived from an EMBL/GenBank/DDBJ whole genome shotgun (WGS) entry which is preliminary data.</text>
</comment>
<sequence>MCLDAASAAAVPAAPLAYGLALAGVTVGSITDQSCSLWTPRLLPFRQHGQLDHLSFLAFLGGPRFSGMWRDRAYLPGVLAASLTAQGLTDREACQKDR</sequence>
<dbReference type="RefSeq" id="WP_345461579.1">
    <property type="nucleotide sequence ID" value="NZ_BAABRP010000001.1"/>
</dbReference>
<protein>
    <submittedName>
        <fullName evidence="1">Uncharacterized protein</fullName>
    </submittedName>
</protein>